<sequence length="111" mass="13300">MTQGARLRLFDRRACEFFDCENGDRYRSTVAASTALFQVLPRSWKKYSEFWIWLESFEIYPRVLWPMCFHSPPHRDSFPSEVNPVHSHIMYCTYILCSFNLDSIIDTEYDL</sequence>
<dbReference type="Proteomes" id="UP000594263">
    <property type="component" value="Unplaced"/>
</dbReference>
<evidence type="ECO:0000313" key="2">
    <source>
        <dbReference type="Proteomes" id="UP000594263"/>
    </source>
</evidence>
<dbReference type="AlphaFoldDB" id="A0A7N0V4K1"/>
<dbReference type="Gramene" id="Kaladp0101s0269.1.v1.1">
    <property type="protein sequence ID" value="Kaladp0101s0269.1.v1.1"/>
    <property type="gene ID" value="Kaladp0101s0269.v1.1"/>
</dbReference>
<reference evidence="1" key="1">
    <citation type="submission" date="2021-01" db="UniProtKB">
        <authorList>
            <consortium name="EnsemblPlants"/>
        </authorList>
    </citation>
    <scope>IDENTIFICATION</scope>
</reference>
<keyword evidence="2" id="KW-1185">Reference proteome</keyword>
<proteinExistence type="predicted"/>
<protein>
    <submittedName>
        <fullName evidence="1">Uncharacterized protein</fullName>
    </submittedName>
</protein>
<name>A0A7N0V4K1_KALFE</name>
<accession>A0A7N0V4K1</accession>
<evidence type="ECO:0000313" key="1">
    <source>
        <dbReference type="EnsemblPlants" id="Kaladp0101s0269.1.v1.1"/>
    </source>
</evidence>
<organism evidence="1 2">
    <name type="scientific">Kalanchoe fedtschenkoi</name>
    <name type="common">Lavender scallops</name>
    <name type="synonym">South American air plant</name>
    <dbReference type="NCBI Taxonomy" id="63787"/>
    <lineage>
        <taxon>Eukaryota</taxon>
        <taxon>Viridiplantae</taxon>
        <taxon>Streptophyta</taxon>
        <taxon>Embryophyta</taxon>
        <taxon>Tracheophyta</taxon>
        <taxon>Spermatophyta</taxon>
        <taxon>Magnoliopsida</taxon>
        <taxon>eudicotyledons</taxon>
        <taxon>Gunneridae</taxon>
        <taxon>Pentapetalae</taxon>
        <taxon>Saxifragales</taxon>
        <taxon>Crassulaceae</taxon>
        <taxon>Kalanchoe</taxon>
    </lineage>
</organism>
<dbReference type="EnsemblPlants" id="Kaladp0101s0269.1.v1.1">
    <property type="protein sequence ID" value="Kaladp0101s0269.1.v1.1"/>
    <property type="gene ID" value="Kaladp0101s0269.v1.1"/>
</dbReference>